<dbReference type="SUPFAM" id="SSF52540">
    <property type="entry name" value="P-loop containing nucleoside triphosphate hydrolases"/>
    <property type="match status" value="1"/>
</dbReference>
<accession>A0A8V1ADN6</accession>
<reference evidence="9" key="2">
    <citation type="submission" date="2025-08" db="UniProtKB">
        <authorList>
            <consortium name="Ensembl"/>
        </authorList>
    </citation>
    <scope>IDENTIFICATION</scope>
    <source>
        <strain evidence="9">broiler</strain>
    </source>
</reference>
<dbReference type="AlphaFoldDB" id="A0A8V1ADN6"/>
<dbReference type="SUPFAM" id="SSF48340">
    <property type="entry name" value="Interferon-induced guanylate-binding protein 1 (GBP1), C-terminal domain"/>
    <property type="match status" value="1"/>
</dbReference>
<keyword evidence="7" id="KW-0175">Coiled coil</keyword>
<dbReference type="InterPro" id="IPR037684">
    <property type="entry name" value="GBP_C"/>
</dbReference>
<dbReference type="Ensembl" id="ENSGALT00010068834.1">
    <property type="protein sequence ID" value="ENSGALP00010042276.1"/>
    <property type="gene ID" value="ENSGALG00010028419.1"/>
</dbReference>
<evidence type="ECO:0000256" key="2">
    <source>
        <dbReference type="ARBA" id="ARBA00022741"/>
    </source>
</evidence>
<dbReference type="GlyGen" id="A0A8V1ADN6">
    <property type="glycosylation" value="1 site"/>
</dbReference>
<dbReference type="PANTHER" id="PTHR10751">
    <property type="entry name" value="GUANYLATE BINDING PROTEIN"/>
    <property type="match status" value="1"/>
</dbReference>
<comment type="similarity">
    <text evidence="6">Belongs to the TRAFAC class dynamin-like GTPase superfamily. GB1/RHD3 GTPase family.</text>
</comment>
<evidence type="ECO:0000256" key="7">
    <source>
        <dbReference type="SAM" id="Coils"/>
    </source>
</evidence>
<reference evidence="9" key="1">
    <citation type="submission" date="2020-11" db="EMBL/GenBank/DDBJ databases">
        <title>Gallus gallus (Chicken) genome, bGalGal1, GRCg7b, maternal haplotype autosomes + Z &amp; W.</title>
        <authorList>
            <person name="Warren W."/>
            <person name="Formenti G."/>
            <person name="Fedrigo O."/>
            <person name="Haase B."/>
            <person name="Mountcastle J."/>
            <person name="Balacco J."/>
            <person name="Tracey A."/>
            <person name="Schneider V."/>
            <person name="Okimoto R."/>
            <person name="Cheng H."/>
            <person name="Hawken R."/>
            <person name="Howe K."/>
            <person name="Jarvis E.D."/>
        </authorList>
    </citation>
    <scope>NUCLEOTIDE SEQUENCE [LARGE SCALE GENOMIC DNA]</scope>
    <source>
        <strain evidence="9">Broiler</strain>
    </source>
</reference>
<feature type="coiled-coil region" evidence="7">
    <location>
        <begin position="504"/>
        <end position="660"/>
    </location>
</feature>
<keyword evidence="2" id="KW-0547">Nucleotide-binding</keyword>
<evidence type="ECO:0000256" key="6">
    <source>
        <dbReference type="PROSITE-ProRule" id="PRU01052"/>
    </source>
</evidence>
<organism evidence="9 10">
    <name type="scientific">Gallus gallus</name>
    <name type="common">Chicken</name>
    <dbReference type="NCBI Taxonomy" id="9031"/>
    <lineage>
        <taxon>Eukaryota</taxon>
        <taxon>Metazoa</taxon>
        <taxon>Chordata</taxon>
        <taxon>Craniata</taxon>
        <taxon>Vertebrata</taxon>
        <taxon>Euteleostomi</taxon>
        <taxon>Archelosauria</taxon>
        <taxon>Archosauria</taxon>
        <taxon>Dinosauria</taxon>
        <taxon>Saurischia</taxon>
        <taxon>Theropoda</taxon>
        <taxon>Coelurosauria</taxon>
        <taxon>Aves</taxon>
        <taxon>Neognathae</taxon>
        <taxon>Galloanserae</taxon>
        <taxon>Galliformes</taxon>
        <taxon>Phasianidae</taxon>
        <taxon>Phasianinae</taxon>
        <taxon>Gallus</taxon>
    </lineage>
</organism>
<name>A0A8V1ADN6_CHICK</name>
<proteinExistence type="inferred from homology"/>
<dbReference type="FunFam" id="1.20.1000.10:FF:000007">
    <property type="entry name" value="Uncharacterized protein"/>
    <property type="match status" value="1"/>
</dbReference>
<dbReference type="FunFam" id="3.40.50.300:FF:002830">
    <property type="entry name" value="Guanylate-binding protein 2"/>
    <property type="match status" value="1"/>
</dbReference>
<dbReference type="GO" id="GO:0003924">
    <property type="term" value="F:GTPase activity"/>
    <property type="evidence" value="ECO:0000318"/>
    <property type="project" value="GO_Central"/>
</dbReference>
<keyword evidence="1" id="KW-0399">Innate immunity</keyword>
<dbReference type="PROSITE" id="PS51715">
    <property type="entry name" value="G_GB1_RHD3"/>
    <property type="match status" value="1"/>
</dbReference>
<dbReference type="InterPro" id="IPR036543">
    <property type="entry name" value="Guanylate-bd_C_sf"/>
</dbReference>
<evidence type="ECO:0000256" key="4">
    <source>
        <dbReference type="ARBA" id="ARBA00022859"/>
    </source>
</evidence>
<gene>
    <name evidence="9" type="primary">GBP4L</name>
</gene>
<sequence>MGVASKPLLICCTCASCPYKKFRPLPKRCDFREARGVPGKENKQQGECRVCFLFRFQRCKPTYSSTTMDAPVLPMPAPLCLVTNKDGVLALNPAALAVLQEVAQPMVVVAIAGPYRTGKSFLMNRLAQKRTGFPLGPTVQAETKGIWMWCLQHPRQQGVTLVLLDTEGLGDPKKGDSHNDAWIFTLALLLSSTLVYNSIGTIDQKALENLELVTQLSELIRVRDRDKDGNNSVEREDEAEDCEFVRYFPSFVWVVRDFTLELRVGERPISEDEYLEQVLELKHGHGRKVQNYNGTRLCLRNYFPTRKCFVLPPPLGTEECGRMEELPEAALAPRFLQQAAQFCNYVLSSTRLKTLPDGRALTGRALCMLLQSYVEAINSGHLPCLEGAAAVMMANENAAAVAAALEAYTRGMRGLSLPTEPAQLSAAHGEHLHEALIVFQRRSFRDRDQEHQRRLMEQISTEYSHLQEENDEASRQHCKALLAELAQALHTSLARGAYTQPGGYRAYEAERQRLLEGYRQAEGKGPKAEEVLNEFLAERRAEAEAVLKADNALSEAEKQLEDQKQQAQLLEQRQKATAERERQLEALLEDERNSYAQNLQALEAKMKAEAESAQRELQRAMEAKLREQRELLQRGFREQAALMEQELAALRRESNNNSKQELAAYIFDTVRAACDLISTLKLSKLAKSRGTAV</sequence>
<keyword evidence="10" id="KW-1185">Reference proteome</keyword>
<dbReference type="CDD" id="cd01851">
    <property type="entry name" value="GBP"/>
    <property type="match status" value="1"/>
</dbReference>
<dbReference type="CDD" id="cd16269">
    <property type="entry name" value="GBP_C"/>
    <property type="match status" value="1"/>
</dbReference>
<dbReference type="GeneTree" id="ENSGT00940000154265"/>
<evidence type="ECO:0000313" key="10">
    <source>
        <dbReference type="Proteomes" id="UP000000539"/>
    </source>
</evidence>
<dbReference type="InterPro" id="IPR027417">
    <property type="entry name" value="P-loop_NTPase"/>
</dbReference>
<keyword evidence="4" id="KW-0391">Immunity</keyword>
<evidence type="ECO:0000256" key="5">
    <source>
        <dbReference type="ARBA" id="ARBA00023134"/>
    </source>
</evidence>
<evidence type="ECO:0000256" key="3">
    <source>
        <dbReference type="ARBA" id="ARBA00022801"/>
    </source>
</evidence>
<dbReference type="Pfam" id="PF02841">
    <property type="entry name" value="GBP_C"/>
    <property type="match status" value="1"/>
</dbReference>
<protein>
    <recommendedName>
        <fullName evidence="8">GB1/RHD3-type G domain-containing protein</fullName>
    </recommendedName>
</protein>
<dbReference type="Gene3D" id="3.40.50.300">
    <property type="entry name" value="P-loop containing nucleotide triphosphate hydrolases"/>
    <property type="match status" value="1"/>
</dbReference>
<dbReference type="GO" id="GO:0005525">
    <property type="term" value="F:GTP binding"/>
    <property type="evidence" value="ECO:0000318"/>
    <property type="project" value="GO_Central"/>
</dbReference>
<evidence type="ECO:0000259" key="8">
    <source>
        <dbReference type="PROSITE" id="PS51715"/>
    </source>
</evidence>
<dbReference type="Proteomes" id="UP000000539">
    <property type="component" value="Chromosome 12"/>
</dbReference>
<dbReference type="OrthoDB" id="9119023at2759"/>
<keyword evidence="3" id="KW-0378">Hydrolase</keyword>
<feature type="domain" description="GB1/RHD3-type G" evidence="8">
    <location>
        <begin position="103"/>
        <end position="351"/>
    </location>
</feature>
<dbReference type="InterPro" id="IPR003191">
    <property type="entry name" value="Guanylate-bd/ATL_C"/>
</dbReference>
<keyword evidence="5" id="KW-0342">GTP-binding</keyword>
<dbReference type="Gene3D" id="1.20.1000.10">
    <property type="entry name" value="Guanylate-binding protein, C-terminal domain"/>
    <property type="match status" value="1"/>
</dbReference>
<dbReference type="Pfam" id="PF02263">
    <property type="entry name" value="GBP"/>
    <property type="match status" value="1"/>
</dbReference>
<dbReference type="InterPro" id="IPR015894">
    <property type="entry name" value="Guanylate-bd_N"/>
</dbReference>
<evidence type="ECO:0000313" key="9">
    <source>
        <dbReference type="Ensembl" id="ENSGALP00010042276.1"/>
    </source>
</evidence>
<dbReference type="GO" id="GO:0045087">
    <property type="term" value="P:innate immune response"/>
    <property type="evidence" value="ECO:0007669"/>
    <property type="project" value="UniProtKB-KW"/>
</dbReference>
<dbReference type="InterPro" id="IPR030386">
    <property type="entry name" value="G_GB1_RHD3_dom"/>
</dbReference>
<evidence type="ECO:0000256" key="1">
    <source>
        <dbReference type="ARBA" id="ARBA00022588"/>
    </source>
</evidence>
<reference evidence="9" key="3">
    <citation type="submission" date="2025-09" db="UniProtKB">
        <authorList>
            <consortium name="Ensembl"/>
        </authorList>
    </citation>
    <scope>IDENTIFICATION</scope>
    <source>
        <strain evidence="9">broiler</strain>
    </source>
</reference>